<name>A0ABX6B431_9ACTN</name>
<keyword evidence="2" id="KW-0472">Membrane</keyword>
<keyword evidence="2" id="KW-0812">Transmembrane</keyword>
<dbReference type="PANTHER" id="PTHR42305">
    <property type="entry name" value="MEMBRANE PROTEIN RV1733C-RELATED"/>
    <property type="match status" value="1"/>
</dbReference>
<evidence type="ECO:0008006" key="5">
    <source>
        <dbReference type="Google" id="ProtNLM"/>
    </source>
</evidence>
<evidence type="ECO:0000313" key="3">
    <source>
        <dbReference type="EMBL" id="QEV09499.1"/>
    </source>
</evidence>
<feature type="transmembrane region" description="Helical" evidence="2">
    <location>
        <begin position="165"/>
        <end position="183"/>
    </location>
</feature>
<feature type="compositionally biased region" description="Pro residues" evidence="1">
    <location>
        <begin position="7"/>
        <end position="17"/>
    </location>
</feature>
<sequence length="211" mass="22605">MAGTIPPAQPPPGPRPVPSRGSRPWHRRPNPLRRPTDRFQARIGLGLLLAVLVVAPVAGVVAEKLAHGHYAAMARHQALTRHEVDATLTEDVPRHPEPGSDEAKLARYPAEVRLTTPDGRTATARAEVPPGLSAGSRVRVWVTADGEAAEPPLTREQIRSRSMGCALLAAVGTVLTGAAAHAVTCRAVRRRNLAAWERAWAETAPRWTTSG</sequence>
<feature type="transmembrane region" description="Helical" evidence="2">
    <location>
        <begin position="39"/>
        <end position="62"/>
    </location>
</feature>
<keyword evidence="2" id="KW-1133">Transmembrane helix</keyword>
<reference evidence="3 4" key="1">
    <citation type="submission" date="2017-09" db="EMBL/GenBank/DDBJ databases">
        <authorList>
            <person name="Lee N."/>
            <person name="Cho B.-K."/>
        </authorList>
    </citation>
    <scope>NUCLEOTIDE SEQUENCE [LARGE SCALE GENOMIC DNA]</scope>
    <source>
        <strain evidence="3 4">ATCC 13879</strain>
    </source>
</reference>
<keyword evidence="4" id="KW-1185">Reference proteome</keyword>
<dbReference type="EMBL" id="CP023697">
    <property type="protein sequence ID" value="QEV09499.1"/>
    <property type="molecule type" value="Genomic_DNA"/>
</dbReference>
<dbReference type="InterPro" id="IPR039708">
    <property type="entry name" value="MT1774/Rv1733c-like"/>
</dbReference>
<organism evidence="3 4">
    <name type="scientific">Streptomyces prasinus</name>
    <dbReference type="NCBI Taxonomy" id="67345"/>
    <lineage>
        <taxon>Bacteria</taxon>
        <taxon>Bacillati</taxon>
        <taxon>Actinomycetota</taxon>
        <taxon>Actinomycetes</taxon>
        <taxon>Kitasatosporales</taxon>
        <taxon>Streptomycetaceae</taxon>
        <taxon>Streptomyces</taxon>
    </lineage>
</organism>
<dbReference type="GeneID" id="95538969"/>
<gene>
    <name evidence="3" type="ORF">CP972_31340</name>
</gene>
<evidence type="ECO:0000256" key="2">
    <source>
        <dbReference type="SAM" id="Phobius"/>
    </source>
</evidence>
<evidence type="ECO:0000256" key="1">
    <source>
        <dbReference type="SAM" id="MobiDB-lite"/>
    </source>
</evidence>
<evidence type="ECO:0000313" key="4">
    <source>
        <dbReference type="Proteomes" id="UP000326041"/>
    </source>
</evidence>
<dbReference type="RefSeq" id="WP_055608550.1">
    <property type="nucleotide sequence ID" value="NZ_CP023697.1"/>
</dbReference>
<proteinExistence type="predicted"/>
<accession>A0ABX6B431</accession>
<protein>
    <recommendedName>
        <fullName evidence="5">Proline rich protein membrane protein</fullName>
    </recommendedName>
</protein>
<dbReference type="Proteomes" id="UP000326041">
    <property type="component" value="Chromosome"/>
</dbReference>
<dbReference type="PANTHER" id="PTHR42305:SF1">
    <property type="entry name" value="MEMBRANE PROTEIN RV1733C-RELATED"/>
    <property type="match status" value="1"/>
</dbReference>
<feature type="region of interest" description="Disordered" evidence="1">
    <location>
        <begin position="1"/>
        <end position="35"/>
    </location>
</feature>